<dbReference type="PANTHER" id="PTHR46103">
    <property type="entry name" value="RRNA METHYLTRANSFERASE 1, MITOCHONDRIAL"/>
    <property type="match status" value="1"/>
</dbReference>
<dbReference type="CDD" id="cd18105">
    <property type="entry name" value="SpoU-like_MRM1"/>
    <property type="match status" value="1"/>
</dbReference>
<evidence type="ECO:0000256" key="2">
    <source>
        <dbReference type="ARBA" id="ARBA00007228"/>
    </source>
</evidence>
<dbReference type="SUPFAM" id="SSF75217">
    <property type="entry name" value="alpha/beta knot"/>
    <property type="match status" value="1"/>
</dbReference>
<evidence type="ECO:0000256" key="8">
    <source>
        <dbReference type="ARBA" id="ARBA00023128"/>
    </source>
</evidence>
<dbReference type="InterPro" id="IPR047261">
    <property type="entry name" value="MRM1_MeTrfase_dom"/>
</dbReference>
<dbReference type="SMART" id="SM00967">
    <property type="entry name" value="SpoU_sub_bind"/>
    <property type="match status" value="1"/>
</dbReference>
<dbReference type="InterPro" id="IPR001537">
    <property type="entry name" value="SpoU_MeTrfase"/>
</dbReference>
<keyword evidence="3" id="KW-0698">rRNA processing</keyword>
<dbReference type="SUPFAM" id="SSF55315">
    <property type="entry name" value="L30e-like"/>
    <property type="match status" value="1"/>
</dbReference>
<keyword evidence="8" id="KW-0496">Mitochondrion</keyword>
<dbReference type="InterPro" id="IPR029064">
    <property type="entry name" value="Ribosomal_eL30-like_sf"/>
</dbReference>
<evidence type="ECO:0000313" key="12">
    <source>
        <dbReference type="EMBL" id="KAL3856866.1"/>
    </source>
</evidence>
<dbReference type="GO" id="GO:0008168">
    <property type="term" value="F:methyltransferase activity"/>
    <property type="evidence" value="ECO:0007669"/>
    <property type="project" value="UniProtKB-KW"/>
</dbReference>
<keyword evidence="7" id="KW-0809">Transit peptide</keyword>
<evidence type="ECO:0000256" key="9">
    <source>
        <dbReference type="ARBA" id="ARBA00034881"/>
    </source>
</evidence>
<dbReference type="Pfam" id="PF08032">
    <property type="entry name" value="SpoU_sub_bind"/>
    <property type="match status" value="1"/>
</dbReference>
<dbReference type="Pfam" id="PF00588">
    <property type="entry name" value="SpoU_methylase"/>
    <property type="match status" value="1"/>
</dbReference>
<dbReference type="GO" id="GO:0006364">
    <property type="term" value="P:rRNA processing"/>
    <property type="evidence" value="ECO:0007669"/>
    <property type="project" value="UniProtKB-KW"/>
</dbReference>
<evidence type="ECO:0000256" key="5">
    <source>
        <dbReference type="ARBA" id="ARBA00022679"/>
    </source>
</evidence>
<evidence type="ECO:0000256" key="10">
    <source>
        <dbReference type="SAM" id="MobiDB-lite"/>
    </source>
</evidence>
<dbReference type="Gene3D" id="3.30.1330.30">
    <property type="match status" value="1"/>
</dbReference>
<keyword evidence="5" id="KW-0808">Transferase</keyword>
<dbReference type="InterPro" id="IPR047182">
    <property type="entry name" value="MRM1"/>
</dbReference>
<comment type="similarity">
    <text evidence="2">Belongs to the class IV-like SAM-binding methyltransferase superfamily. RNA methyltransferase TrmH family.</text>
</comment>
<evidence type="ECO:0000259" key="11">
    <source>
        <dbReference type="SMART" id="SM00967"/>
    </source>
</evidence>
<dbReference type="InterPro" id="IPR029028">
    <property type="entry name" value="Alpha/beta_knot_MTases"/>
</dbReference>
<dbReference type="Proteomes" id="UP001634394">
    <property type="component" value="Unassembled WGS sequence"/>
</dbReference>
<keyword evidence="4" id="KW-0489">Methyltransferase</keyword>
<dbReference type="InterPro" id="IPR029026">
    <property type="entry name" value="tRNA_m1G_MTases_N"/>
</dbReference>
<evidence type="ECO:0000256" key="1">
    <source>
        <dbReference type="ARBA" id="ARBA00004173"/>
    </source>
</evidence>
<dbReference type="GO" id="GO:0032259">
    <property type="term" value="P:methylation"/>
    <property type="evidence" value="ECO:0007669"/>
    <property type="project" value="UniProtKB-KW"/>
</dbReference>
<reference evidence="12 13" key="1">
    <citation type="submission" date="2024-11" db="EMBL/GenBank/DDBJ databases">
        <title>Chromosome-level genome assembly of the freshwater bivalve Anodonta woodiana.</title>
        <authorList>
            <person name="Chen X."/>
        </authorList>
    </citation>
    <scope>NUCLEOTIDE SEQUENCE [LARGE SCALE GENOMIC DNA]</scope>
    <source>
        <strain evidence="12">MN2024</strain>
        <tissue evidence="12">Gills</tissue>
    </source>
</reference>
<evidence type="ECO:0000313" key="13">
    <source>
        <dbReference type="Proteomes" id="UP001634394"/>
    </source>
</evidence>
<dbReference type="AlphaFoldDB" id="A0ABD3V5F9"/>
<dbReference type="EMBL" id="JBJQND010000013">
    <property type="protein sequence ID" value="KAL3856866.1"/>
    <property type="molecule type" value="Genomic_DNA"/>
</dbReference>
<dbReference type="Gene3D" id="3.40.1280.10">
    <property type="match status" value="1"/>
</dbReference>
<comment type="subcellular location">
    <subcellularLocation>
        <location evidence="1">Mitochondrion</location>
    </subcellularLocation>
</comment>
<feature type="domain" description="RNA 2-O ribose methyltransferase substrate binding" evidence="11">
    <location>
        <begin position="106"/>
        <end position="182"/>
    </location>
</feature>
<dbReference type="PANTHER" id="PTHR46103:SF1">
    <property type="entry name" value="RRNA METHYLTRANSFERASE 1, MITOCHONDRIAL"/>
    <property type="match status" value="1"/>
</dbReference>
<evidence type="ECO:0000256" key="3">
    <source>
        <dbReference type="ARBA" id="ARBA00022552"/>
    </source>
</evidence>
<keyword evidence="13" id="KW-1185">Reference proteome</keyword>
<dbReference type="GO" id="GO:0005739">
    <property type="term" value="C:mitochondrion"/>
    <property type="evidence" value="ECO:0007669"/>
    <property type="project" value="UniProtKB-SubCell"/>
</dbReference>
<comment type="caution">
    <text evidence="12">The sequence shown here is derived from an EMBL/GenBank/DDBJ whole genome shotgun (WGS) entry which is preliminary data.</text>
</comment>
<protein>
    <recommendedName>
        <fullName evidence="9">rRNA methyltransferase 1, mitochondrial</fullName>
    </recommendedName>
</protein>
<feature type="region of interest" description="Disordered" evidence="10">
    <location>
        <begin position="58"/>
        <end position="95"/>
    </location>
</feature>
<accession>A0ABD3V5F9</accession>
<sequence>MQKLANFICLRKNLLELVVRCRKTLEIAPICVKQVRTVYIPEHGKRVVLPGGRLKKKPERVKDKTDNEQNITRSRLPPYNYGLEGEGKRSRKNTSREKCAEVKGEILFGVFPVKLALEAGRRKPHRLFLKERGLTDSLRETLTLADKLGIEKEFVSKEMLDKLSGDRPHQGICLDASRLYANNLDSETQLRSEDLIEETGLPKVWLLTYRVKDPMNFGAILRSAFYLGIDKVLFSKKYSCALSPVVSKASAGALEVMDLTCISTDTILMEILERWKNVGGQVLGTTCDESSDKSQQLIGCSIDVPTIIIVGNEREGLDEDVIKSCDKLLYINPIGNNVHVSGPVIDSLNVSVATGIVLYSLMQKRQKYNRTTPCLPE</sequence>
<organism evidence="12 13">
    <name type="scientific">Sinanodonta woodiana</name>
    <name type="common">Chinese pond mussel</name>
    <name type="synonym">Anodonta woodiana</name>
    <dbReference type="NCBI Taxonomy" id="1069815"/>
    <lineage>
        <taxon>Eukaryota</taxon>
        <taxon>Metazoa</taxon>
        <taxon>Spiralia</taxon>
        <taxon>Lophotrochozoa</taxon>
        <taxon>Mollusca</taxon>
        <taxon>Bivalvia</taxon>
        <taxon>Autobranchia</taxon>
        <taxon>Heteroconchia</taxon>
        <taxon>Palaeoheterodonta</taxon>
        <taxon>Unionida</taxon>
        <taxon>Unionoidea</taxon>
        <taxon>Unionidae</taxon>
        <taxon>Unioninae</taxon>
        <taxon>Sinanodonta</taxon>
    </lineage>
</organism>
<keyword evidence="6" id="KW-0949">S-adenosyl-L-methionine</keyword>
<proteinExistence type="inferred from homology"/>
<evidence type="ECO:0000256" key="7">
    <source>
        <dbReference type="ARBA" id="ARBA00022946"/>
    </source>
</evidence>
<gene>
    <name evidence="12" type="ORF">ACJMK2_011577</name>
</gene>
<evidence type="ECO:0000256" key="6">
    <source>
        <dbReference type="ARBA" id="ARBA00022691"/>
    </source>
</evidence>
<evidence type="ECO:0000256" key="4">
    <source>
        <dbReference type="ARBA" id="ARBA00022603"/>
    </source>
</evidence>
<dbReference type="InterPro" id="IPR013123">
    <property type="entry name" value="SpoU_subst-bd"/>
</dbReference>
<name>A0ABD3V5F9_SINWO</name>